<organism evidence="1 2">
    <name type="scientific">Meridianimarinicoccus marinus</name>
    <dbReference type="NCBI Taxonomy" id="3231483"/>
    <lineage>
        <taxon>Bacteria</taxon>
        <taxon>Pseudomonadati</taxon>
        <taxon>Pseudomonadota</taxon>
        <taxon>Alphaproteobacteria</taxon>
        <taxon>Rhodobacterales</taxon>
        <taxon>Paracoccaceae</taxon>
        <taxon>Meridianimarinicoccus</taxon>
    </lineage>
</organism>
<evidence type="ECO:0000313" key="1">
    <source>
        <dbReference type="EMBL" id="MEV8468521.1"/>
    </source>
</evidence>
<sequence length="70" mass="8024">MATEILKQKLDALRSKLAQPHTQPKDLHDEVRVMVDILKTSQEPVPADLREAIETLEAEILEEFYDNLPV</sequence>
<dbReference type="EMBL" id="JBFBVU010000030">
    <property type="protein sequence ID" value="MEV8468521.1"/>
    <property type="molecule type" value="Genomic_DNA"/>
</dbReference>
<protein>
    <recommendedName>
        <fullName evidence="3">Histidine kinase</fullName>
    </recommendedName>
</protein>
<evidence type="ECO:0008006" key="3">
    <source>
        <dbReference type="Google" id="ProtNLM"/>
    </source>
</evidence>
<gene>
    <name evidence="1" type="ORF">AB0T83_17225</name>
</gene>
<accession>A0ABV3LAD9</accession>
<dbReference type="RefSeq" id="WP_366194475.1">
    <property type="nucleotide sequence ID" value="NZ_JBFBVU010000030.1"/>
</dbReference>
<name>A0ABV3LAD9_9RHOB</name>
<proteinExistence type="predicted"/>
<keyword evidence="2" id="KW-1185">Reference proteome</keyword>
<reference evidence="1 2" key="1">
    <citation type="submission" date="2024-07" db="EMBL/GenBank/DDBJ databases">
        <authorList>
            <person name="Kang M."/>
        </authorList>
    </citation>
    <scope>NUCLEOTIDE SEQUENCE [LARGE SCALE GENOMIC DNA]</scope>
    <source>
        <strain evidence="1 2">DFM31</strain>
    </source>
</reference>
<comment type="caution">
    <text evidence="1">The sequence shown here is derived from an EMBL/GenBank/DDBJ whole genome shotgun (WGS) entry which is preliminary data.</text>
</comment>
<evidence type="ECO:0000313" key="2">
    <source>
        <dbReference type="Proteomes" id="UP001553161"/>
    </source>
</evidence>
<dbReference type="Proteomes" id="UP001553161">
    <property type="component" value="Unassembled WGS sequence"/>
</dbReference>